<organism evidence="1 2">
    <name type="scientific">Plakobranchus ocellatus</name>
    <dbReference type="NCBI Taxonomy" id="259542"/>
    <lineage>
        <taxon>Eukaryota</taxon>
        <taxon>Metazoa</taxon>
        <taxon>Spiralia</taxon>
        <taxon>Lophotrochozoa</taxon>
        <taxon>Mollusca</taxon>
        <taxon>Gastropoda</taxon>
        <taxon>Heterobranchia</taxon>
        <taxon>Euthyneura</taxon>
        <taxon>Panpulmonata</taxon>
        <taxon>Sacoglossa</taxon>
        <taxon>Placobranchoidea</taxon>
        <taxon>Plakobranchidae</taxon>
        <taxon>Plakobranchus</taxon>
    </lineage>
</organism>
<evidence type="ECO:0000313" key="1">
    <source>
        <dbReference type="EMBL" id="GFN74683.1"/>
    </source>
</evidence>
<keyword evidence="2" id="KW-1185">Reference proteome</keyword>
<reference evidence="1 2" key="1">
    <citation type="journal article" date="2021" name="Elife">
        <title>Chloroplast acquisition without the gene transfer in kleptoplastic sea slugs, Plakobranchus ocellatus.</title>
        <authorList>
            <person name="Maeda T."/>
            <person name="Takahashi S."/>
            <person name="Yoshida T."/>
            <person name="Shimamura S."/>
            <person name="Takaki Y."/>
            <person name="Nagai Y."/>
            <person name="Toyoda A."/>
            <person name="Suzuki Y."/>
            <person name="Arimoto A."/>
            <person name="Ishii H."/>
            <person name="Satoh N."/>
            <person name="Nishiyama T."/>
            <person name="Hasebe M."/>
            <person name="Maruyama T."/>
            <person name="Minagawa J."/>
            <person name="Obokata J."/>
            <person name="Shigenobu S."/>
        </authorList>
    </citation>
    <scope>NUCLEOTIDE SEQUENCE [LARGE SCALE GENOMIC DNA]</scope>
</reference>
<accession>A0AAV3XUZ9</accession>
<name>A0AAV3XUZ9_9GAST</name>
<protein>
    <submittedName>
        <fullName evidence="1">Uncharacterized protein</fullName>
    </submittedName>
</protein>
<dbReference type="AlphaFoldDB" id="A0AAV3XUZ9"/>
<gene>
    <name evidence="1" type="ORF">PoB_000118900</name>
</gene>
<evidence type="ECO:0000313" key="2">
    <source>
        <dbReference type="Proteomes" id="UP000735302"/>
    </source>
</evidence>
<comment type="caution">
    <text evidence="1">The sequence shown here is derived from an EMBL/GenBank/DDBJ whole genome shotgun (WGS) entry which is preliminary data.</text>
</comment>
<proteinExistence type="predicted"/>
<dbReference type="EMBL" id="BLXT01000154">
    <property type="protein sequence ID" value="GFN74683.1"/>
    <property type="molecule type" value="Genomic_DNA"/>
</dbReference>
<sequence length="108" mass="12356">MKEGRKEIKINDVLREKCVCYSLCSESSKSNFHHHTDMSVAKGFSGTVASQLALKSLEAFRSRIPIRCRCKTRVTLTEITLTNSKRTRKHKQLSVTIKKKKCDILDTQ</sequence>
<dbReference type="Proteomes" id="UP000735302">
    <property type="component" value="Unassembled WGS sequence"/>
</dbReference>